<dbReference type="Proteomes" id="UP001054252">
    <property type="component" value="Unassembled WGS sequence"/>
</dbReference>
<evidence type="ECO:0000313" key="1">
    <source>
        <dbReference type="EMBL" id="GKV19715.1"/>
    </source>
</evidence>
<dbReference type="EMBL" id="BPVZ01000053">
    <property type="protein sequence ID" value="GKV19715.1"/>
    <property type="molecule type" value="Genomic_DNA"/>
</dbReference>
<comment type="caution">
    <text evidence="1">The sequence shown here is derived from an EMBL/GenBank/DDBJ whole genome shotgun (WGS) entry which is preliminary data.</text>
</comment>
<proteinExistence type="predicted"/>
<name>A0AAV5K5C7_9ROSI</name>
<evidence type="ECO:0000313" key="2">
    <source>
        <dbReference type="Proteomes" id="UP001054252"/>
    </source>
</evidence>
<sequence length="79" mass="8821">MELEKRWNSSSFANGKGYNTMEIHATQPKKYDGKLAEMSAKYFSRDLLQITGLAIEIVSIGRFQIQVVVSGPLASVLEK</sequence>
<accession>A0AAV5K5C7</accession>
<keyword evidence="2" id="KW-1185">Reference proteome</keyword>
<protein>
    <submittedName>
        <fullName evidence="1">Uncharacterized protein</fullName>
    </submittedName>
</protein>
<dbReference type="AlphaFoldDB" id="A0AAV5K5C7"/>
<organism evidence="1 2">
    <name type="scientific">Rubroshorea leprosula</name>
    <dbReference type="NCBI Taxonomy" id="152421"/>
    <lineage>
        <taxon>Eukaryota</taxon>
        <taxon>Viridiplantae</taxon>
        <taxon>Streptophyta</taxon>
        <taxon>Embryophyta</taxon>
        <taxon>Tracheophyta</taxon>
        <taxon>Spermatophyta</taxon>
        <taxon>Magnoliopsida</taxon>
        <taxon>eudicotyledons</taxon>
        <taxon>Gunneridae</taxon>
        <taxon>Pentapetalae</taxon>
        <taxon>rosids</taxon>
        <taxon>malvids</taxon>
        <taxon>Malvales</taxon>
        <taxon>Dipterocarpaceae</taxon>
        <taxon>Rubroshorea</taxon>
    </lineage>
</organism>
<gene>
    <name evidence="1" type="ORF">SLEP1_g29940</name>
</gene>
<reference evidence="1 2" key="1">
    <citation type="journal article" date="2021" name="Commun. Biol.">
        <title>The genome of Shorea leprosula (Dipterocarpaceae) highlights the ecological relevance of drought in aseasonal tropical rainforests.</title>
        <authorList>
            <person name="Ng K.K.S."/>
            <person name="Kobayashi M.J."/>
            <person name="Fawcett J.A."/>
            <person name="Hatakeyama M."/>
            <person name="Paape T."/>
            <person name="Ng C.H."/>
            <person name="Ang C.C."/>
            <person name="Tnah L.H."/>
            <person name="Lee C.T."/>
            <person name="Nishiyama T."/>
            <person name="Sese J."/>
            <person name="O'Brien M.J."/>
            <person name="Copetti D."/>
            <person name="Mohd Noor M.I."/>
            <person name="Ong R.C."/>
            <person name="Putra M."/>
            <person name="Sireger I.Z."/>
            <person name="Indrioko S."/>
            <person name="Kosugi Y."/>
            <person name="Izuno A."/>
            <person name="Isagi Y."/>
            <person name="Lee S.L."/>
            <person name="Shimizu K.K."/>
        </authorList>
    </citation>
    <scope>NUCLEOTIDE SEQUENCE [LARGE SCALE GENOMIC DNA]</scope>
    <source>
        <strain evidence="1">214</strain>
    </source>
</reference>